<dbReference type="InterPro" id="IPR036514">
    <property type="entry name" value="SGNH_hydro_sf"/>
</dbReference>
<protein>
    <submittedName>
        <fullName evidence="2">G-D-S-L family lipolytic protein</fullName>
    </submittedName>
</protein>
<dbReference type="InterPro" id="IPR013830">
    <property type="entry name" value="SGNH_hydro"/>
</dbReference>
<feature type="domain" description="SGNH hydrolase-type esterase" evidence="1">
    <location>
        <begin position="46"/>
        <end position="221"/>
    </location>
</feature>
<proteinExistence type="predicted"/>
<dbReference type="AlphaFoldDB" id="A0A841T080"/>
<dbReference type="Proteomes" id="UP000535838">
    <property type="component" value="Unassembled WGS sequence"/>
</dbReference>
<dbReference type="PANTHER" id="PTHR30383">
    <property type="entry name" value="THIOESTERASE 1/PROTEASE 1/LYSOPHOSPHOLIPASE L1"/>
    <property type="match status" value="1"/>
</dbReference>
<reference evidence="2 3" key="1">
    <citation type="submission" date="2020-08" db="EMBL/GenBank/DDBJ databases">
        <title>Cohnella phylogeny.</title>
        <authorList>
            <person name="Dunlap C."/>
        </authorList>
    </citation>
    <scope>NUCLEOTIDE SEQUENCE [LARGE SCALE GENOMIC DNA]</scope>
    <source>
        <strain evidence="2 3">DSM 25241</strain>
    </source>
</reference>
<keyword evidence="3" id="KW-1185">Reference proteome</keyword>
<dbReference type="InterPro" id="IPR051532">
    <property type="entry name" value="Ester_Hydrolysis_Enzymes"/>
</dbReference>
<organism evidence="2 3">
    <name type="scientific">Cohnella thailandensis</name>
    <dbReference type="NCBI Taxonomy" id="557557"/>
    <lineage>
        <taxon>Bacteria</taxon>
        <taxon>Bacillati</taxon>
        <taxon>Bacillota</taxon>
        <taxon>Bacilli</taxon>
        <taxon>Bacillales</taxon>
        <taxon>Paenibacillaceae</taxon>
        <taxon>Cohnella</taxon>
    </lineage>
</organism>
<sequence>MAKQSDTINTAAIPVSKLEEDSYDWWERHEQVLGMQAGIDPEIVMIGDSITHFWGGEPKPPHLHGSGEVWNSLFSSYRVLNMGFGWDRTQNVLWRLDHGQLDGLNPKLVVILIGTNNTSETENARANTAEEIAEGLAAICDRVEAKAPNARIVVMAVFPREKEPDHPRRLLIQEINARYAKLAEERGYAFVDIGPELLEADGTLSPETTPDYCHLTDRGYRKWAEALKPYLAEVAN</sequence>
<dbReference type="Pfam" id="PF13472">
    <property type="entry name" value="Lipase_GDSL_2"/>
    <property type="match status" value="1"/>
</dbReference>
<name>A0A841T080_9BACL</name>
<gene>
    <name evidence="2" type="ORF">H7B67_10030</name>
</gene>
<dbReference type="SUPFAM" id="SSF52266">
    <property type="entry name" value="SGNH hydrolase"/>
    <property type="match status" value="1"/>
</dbReference>
<accession>A0A841T080</accession>
<dbReference type="RefSeq" id="WP_185119693.1">
    <property type="nucleotide sequence ID" value="NZ_JACJVQ010000007.1"/>
</dbReference>
<dbReference type="EMBL" id="JACJVQ010000007">
    <property type="protein sequence ID" value="MBB6634451.1"/>
    <property type="molecule type" value="Genomic_DNA"/>
</dbReference>
<dbReference type="Gene3D" id="3.40.50.1110">
    <property type="entry name" value="SGNH hydrolase"/>
    <property type="match status" value="1"/>
</dbReference>
<evidence type="ECO:0000313" key="3">
    <source>
        <dbReference type="Proteomes" id="UP000535838"/>
    </source>
</evidence>
<comment type="caution">
    <text evidence="2">The sequence shown here is derived from an EMBL/GenBank/DDBJ whole genome shotgun (WGS) entry which is preliminary data.</text>
</comment>
<evidence type="ECO:0000313" key="2">
    <source>
        <dbReference type="EMBL" id="MBB6634451.1"/>
    </source>
</evidence>
<evidence type="ECO:0000259" key="1">
    <source>
        <dbReference type="Pfam" id="PF13472"/>
    </source>
</evidence>